<evidence type="ECO:0000256" key="1">
    <source>
        <dbReference type="SAM" id="Phobius"/>
    </source>
</evidence>
<keyword evidence="1" id="KW-0472">Membrane</keyword>
<organism evidence="2 3">
    <name type="scientific">Arachnia propionica</name>
    <dbReference type="NCBI Taxonomy" id="1750"/>
    <lineage>
        <taxon>Bacteria</taxon>
        <taxon>Bacillati</taxon>
        <taxon>Actinomycetota</taxon>
        <taxon>Actinomycetes</taxon>
        <taxon>Propionibacteriales</taxon>
        <taxon>Propionibacteriaceae</taxon>
        <taxon>Arachnia</taxon>
    </lineage>
</organism>
<name>A0A3P1T8X1_9ACTN</name>
<accession>A0A3P1T8X1</accession>
<dbReference type="OrthoDB" id="3743969at2"/>
<proteinExistence type="predicted"/>
<dbReference type="Proteomes" id="UP000280819">
    <property type="component" value="Unassembled WGS sequence"/>
</dbReference>
<keyword evidence="1" id="KW-1133">Transmembrane helix</keyword>
<protein>
    <submittedName>
        <fullName evidence="2">Uncharacterized protein</fullName>
    </submittedName>
</protein>
<evidence type="ECO:0000313" key="3">
    <source>
        <dbReference type="Proteomes" id="UP000280819"/>
    </source>
</evidence>
<gene>
    <name evidence="2" type="ORF">EII34_06270</name>
</gene>
<reference evidence="2 3" key="1">
    <citation type="submission" date="2018-11" db="EMBL/GenBank/DDBJ databases">
        <title>Genomes From Bacteria Associated with the Canine Oral Cavity: a Test Case for Automated Genome-Based Taxonomic Assignment.</title>
        <authorList>
            <person name="Coil D.A."/>
            <person name="Jospin G."/>
            <person name="Darling A.E."/>
            <person name="Wallis C."/>
            <person name="Davis I.J."/>
            <person name="Harris S."/>
            <person name="Eisen J.A."/>
            <person name="Holcombe L.J."/>
            <person name="O'Flynn C."/>
        </authorList>
    </citation>
    <scope>NUCLEOTIDE SEQUENCE [LARGE SCALE GENOMIC DNA]</scope>
    <source>
        <strain evidence="2 3">OH887_COT-365</strain>
    </source>
</reference>
<sequence>MSLNERLERIAGGECDEPLYLTRGRGCMLPTRGQQLRQRLTRSGAVTVVILAGLLGLTLALGHEPRPLPDPLGEARQQYYLSTTAISVNEGIGAAMWAREHGLSSQASQVAPRRVEPEGTTPVSHTEAMTVLSRNRYQVTFSGRQRVWLADAEGALWANDVRINEMAGQGAGITVLDADGQAFSSWFVPTLGCCGLSPEMDREFHRYTASQLVAGRETQVLEARRDGVVVSRWWVDAEHDVVLWFERYDTAGKPTVVAGFLEITFGVAEIDQDAVPALTLQAASSADRAGWCHGLTRCPMSLAGLPLVAYGTSGPGEQPWQRLVYSDGVRTLSVSWTPGVIGQVTRMDDDARGQPHVSVWQAGDGVISVATADSRALLVRACDELPGERASDFDLGDRFTSGLWRLLGIG</sequence>
<dbReference type="RefSeq" id="WP_148092626.1">
    <property type="nucleotide sequence ID" value="NZ_JAUNKP010000003.1"/>
</dbReference>
<dbReference type="Gene3D" id="2.50.20.10">
    <property type="entry name" value="Lipoprotein localisation LolA/LolB/LppX"/>
    <property type="match status" value="1"/>
</dbReference>
<dbReference type="AlphaFoldDB" id="A0A3P1T8X1"/>
<dbReference type="EMBL" id="RQZG01000005">
    <property type="protein sequence ID" value="RRD05809.1"/>
    <property type="molecule type" value="Genomic_DNA"/>
</dbReference>
<comment type="caution">
    <text evidence="2">The sequence shown here is derived from an EMBL/GenBank/DDBJ whole genome shotgun (WGS) entry which is preliminary data.</text>
</comment>
<feature type="transmembrane region" description="Helical" evidence="1">
    <location>
        <begin position="44"/>
        <end position="62"/>
    </location>
</feature>
<evidence type="ECO:0000313" key="2">
    <source>
        <dbReference type="EMBL" id="RRD05809.1"/>
    </source>
</evidence>
<keyword evidence="1" id="KW-0812">Transmembrane</keyword>